<dbReference type="InterPro" id="IPR038408">
    <property type="entry name" value="GNK2_sf"/>
</dbReference>
<dbReference type="PANTHER" id="PTHR32099">
    <property type="entry name" value="CYSTEINE-RICH REPEAT SECRETORY PROTEIN"/>
    <property type="match status" value="1"/>
</dbReference>
<keyword evidence="1 3" id="KW-0732">Signal</keyword>
<evidence type="ECO:0000256" key="1">
    <source>
        <dbReference type="ARBA" id="ARBA00022729"/>
    </source>
</evidence>
<reference evidence="6" key="1">
    <citation type="journal article" date="2017" name="Plant J.">
        <title>The pomegranate (Punica granatum L.) genome and the genomics of punicalagin biosynthesis.</title>
        <authorList>
            <person name="Qin G."/>
            <person name="Xu C."/>
            <person name="Ming R."/>
            <person name="Tang H."/>
            <person name="Guyot R."/>
            <person name="Kramer E.M."/>
            <person name="Hu Y."/>
            <person name="Yi X."/>
            <person name="Qi Y."/>
            <person name="Xu X."/>
            <person name="Gao Z."/>
            <person name="Pan H."/>
            <person name="Jian J."/>
            <person name="Tian Y."/>
            <person name="Yue Z."/>
            <person name="Xu Y."/>
        </authorList>
    </citation>
    <scope>NUCLEOTIDE SEQUENCE [LARGE SCALE GENOMIC DNA]</scope>
    <source>
        <strain evidence="6">cv. Dabenzi</strain>
    </source>
</reference>
<dbReference type="PROSITE" id="PS51473">
    <property type="entry name" value="GNK2"/>
    <property type="match status" value="1"/>
</dbReference>
<evidence type="ECO:0000313" key="6">
    <source>
        <dbReference type="Proteomes" id="UP000197138"/>
    </source>
</evidence>
<organism evidence="5 6">
    <name type="scientific">Punica granatum</name>
    <name type="common">Pomegranate</name>
    <dbReference type="NCBI Taxonomy" id="22663"/>
    <lineage>
        <taxon>Eukaryota</taxon>
        <taxon>Viridiplantae</taxon>
        <taxon>Streptophyta</taxon>
        <taxon>Embryophyta</taxon>
        <taxon>Tracheophyta</taxon>
        <taxon>Spermatophyta</taxon>
        <taxon>Magnoliopsida</taxon>
        <taxon>eudicotyledons</taxon>
        <taxon>Gunneridae</taxon>
        <taxon>Pentapetalae</taxon>
        <taxon>rosids</taxon>
        <taxon>malvids</taxon>
        <taxon>Myrtales</taxon>
        <taxon>Lythraceae</taxon>
        <taxon>Punica</taxon>
    </lineage>
</organism>
<feature type="signal peptide" evidence="3">
    <location>
        <begin position="1"/>
        <end position="33"/>
    </location>
</feature>
<evidence type="ECO:0000256" key="2">
    <source>
        <dbReference type="ARBA" id="ARBA00022737"/>
    </source>
</evidence>
<gene>
    <name evidence="5" type="ORF">CDL15_Pgr012998</name>
</gene>
<name>A0A218XEY8_PUNGR</name>
<protein>
    <recommendedName>
        <fullName evidence="4">Gnk2-homologous domain-containing protein</fullName>
    </recommendedName>
</protein>
<dbReference type="EMBL" id="MTKT01001932">
    <property type="protein sequence ID" value="OWM83517.1"/>
    <property type="molecule type" value="Genomic_DNA"/>
</dbReference>
<evidence type="ECO:0000256" key="3">
    <source>
        <dbReference type="SAM" id="SignalP"/>
    </source>
</evidence>
<feature type="chain" id="PRO_5013256617" description="Gnk2-homologous domain-containing protein" evidence="3">
    <location>
        <begin position="34"/>
        <end position="122"/>
    </location>
</feature>
<dbReference type="CDD" id="cd23509">
    <property type="entry name" value="Gnk2-like"/>
    <property type="match status" value="1"/>
</dbReference>
<dbReference type="Gene3D" id="3.30.430.20">
    <property type="entry name" value="Gnk2 domain, C-X8-C-X2-C motif"/>
    <property type="match status" value="1"/>
</dbReference>
<dbReference type="AlphaFoldDB" id="A0A218XEY8"/>
<sequence>MGSSPSNIFSLAIASSSFLLLCLLLCNSSISEAEQWPEYRANACYVPSNDSLYFQKNVNTLLSALTSKSTSDYEKGFAYGMEGQGPPDQVFGLFLCRADLRSASCQACISTASQRSSRPAPG</sequence>
<evidence type="ECO:0000313" key="5">
    <source>
        <dbReference type="EMBL" id="OWM83517.1"/>
    </source>
</evidence>
<dbReference type="InterPro" id="IPR002902">
    <property type="entry name" value="GNK2"/>
</dbReference>
<evidence type="ECO:0000259" key="4">
    <source>
        <dbReference type="PROSITE" id="PS51473"/>
    </source>
</evidence>
<proteinExistence type="predicted"/>
<feature type="domain" description="Gnk2-homologous" evidence="4">
    <location>
        <begin position="34"/>
        <end position="122"/>
    </location>
</feature>
<comment type="caution">
    <text evidence="5">The sequence shown here is derived from an EMBL/GenBank/DDBJ whole genome shotgun (WGS) entry which is preliminary data.</text>
</comment>
<dbReference type="Proteomes" id="UP000197138">
    <property type="component" value="Unassembled WGS sequence"/>
</dbReference>
<keyword evidence="2" id="KW-0677">Repeat</keyword>
<dbReference type="PANTHER" id="PTHR32099:SF42">
    <property type="entry name" value="CYSTEINE-RICH RECEPTOR-LIKE PROTEIN KINASE 9-RELATED"/>
    <property type="match status" value="1"/>
</dbReference>
<accession>A0A218XEY8</accession>
<dbReference type="Pfam" id="PF01657">
    <property type="entry name" value="Stress-antifung"/>
    <property type="match status" value="1"/>
</dbReference>